<dbReference type="InterPro" id="IPR036388">
    <property type="entry name" value="WH-like_DNA-bd_sf"/>
</dbReference>
<evidence type="ECO:0000256" key="4">
    <source>
        <dbReference type="ARBA" id="ARBA00023163"/>
    </source>
</evidence>
<evidence type="ECO:0000259" key="5">
    <source>
        <dbReference type="PROSITE" id="PS50931"/>
    </source>
</evidence>
<comment type="similarity">
    <text evidence="1">Belongs to the LysR transcriptional regulatory family.</text>
</comment>
<comment type="caution">
    <text evidence="6">The sequence shown here is derived from an EMBL/GenBank/DDBJ whole genome shotgun (WGS) entry which is preliminary data.</text>
</comment>
<dbReference type="SUPFAM" id="SSF53850">
    <property type="entry name" value="Periplasmic binding protein-like II"/>
    <property type="match status" value="1"/>
</dbReference>
<dbReference type="Gene3D" id="1.10.10.10">
    <property type="entry name" value="Winged helix-like DNA-binding domain superfamily/Winged helix DNA-binding domain"/>
    <property type="match status" value="2"/>
</dbReference>
<evidence type="ECO:0000313" key="7">
    <source>
        <dbReference type="Proteomes" id="UP000292445"/>
    </source>
</evidence>
<dbReference type="PANTHER" id="PTHR30126">
    <property type="entry name" value="HTH-TYPE TRANSCRIPTIONAL REGULATOR"/>
    <property type="match status" value="1"/>
</dbReference>
<sequence length="414" mass="43516">MTQNEENGAPVPLRVLRAVAAVAEAGGVTRAASMLHQSASSVTRAIQEAEARLGIRLFDRGARGMAATAAGEILALRVARATALLRAAADGLRLRGAPASVMALPRLVGDTSLAALALRAEHATEGAAAEALGISQSALHQALRRLEHLAKLPLFERTRVGTRLNESGRWLLLHGRRAVAEIRIGHEELARWRGLGGRRVSIGSLPMTGDVLVPRAAALAIGAESDLSLAIKGGTYEALTEMLRAADIDFIVGPLRGATLAADFVEEVLFVDRFVAVVRAGHPLLAHRRRPSLRQMAAYPWVGPLPGTPAQRVFDRLFVQAGIPMPGVSIQAHSTAVVRSVLLSGNHVALVSPLQVRAEVEAGLLVHASGPLGGTERGIGITQRRDALASSACLAVMEALRRAAAEAVDTPGNK</sequence>
<dbReference type="Pfam" id="PF00126">
    <property type="entry name" value="HTH_1"/>
    <property type="match status" value="2"/>
</dbReference>
<name>A0A4Q7N7Z1_9BURK</name>
<reference evidence="6 7" key="1">
    <citation type="submission" date="2019-02" db="EMBL/GenBank/DDBJ databases">
        <title>Genomic Encyclopedia of Type Strains, Phase IV (KMG-IV): sequencing the most valuable type-strain genomes for metagenomic binning, comparative biology and taxonomic classification.</title>
        <authorList>
            <person name="Goeker M."/>
        </authorList>
    </citation>
    <scope>NUCLEOTIDE SEQUENCE [LARGE SCALE GENOMIC DNA]</scope>
    <source>
        <strain evidence="6 7">K24</strain>
    </source>
</reference>
<keyword evidence="4" id="KW-0804">Transcription</keyword>
<dbReference type="AlphaFoldDB" id="A0A4Q7N7Z1"/>
<dbReference type="InterPro" id="IPR036390">
    <property type="entry name" value="WH_DNA-bd_sf"/>
</dbReference>
<evidence type="ECO:0000313" key="6">
    <source>
        <dbReference type="EMBL" id="RZS78192.1"/>
    </source>
</evidence>
<dbReference type="EMBL" id="SGXC01000003">
    <property type="protein sequence ID" value="RZS78192.1"/>
    <property type="molecule type" value="Genomic_DNA"/>
</dbReference>
<evidence type="ECO:0000256" key="2">
    <source>
        <dbReference type="ARBA" id="ARBA00023015"/>
    </source>
</evidence>
<dbReference type="SUPFAM" id="SSF46785">
    <property type="entry name" value="Winged helix' DNA-binding domain"/>
    <property type="match status" value="2"/>
</dbReference>
<dbReference type="InterPro" id="IPR000847">
    <property type="entry name" value="LysR_HTH_N"/>
</dbReference>
<dbReference type="Pfam" id="PF03466">
    <property type="entry name" value="LysR_substrate"/>
    <property type="match status" value="1"/>
</dbReference>
<dbReference type="InterPro" id="IPR005119">
    <property type="entry name" value="LysR_subst-bd"/>
</dbReference>
<keyword evidence="3 6" id="KW-0238">DNA-binding</keyword>
<feature type="domain" description="HTH lysR-type" evidence="5">
    <location>
        <begin position="11"/>
        <end position="68"/>
    </location>
</feature>
<evidence type="ECO:0000256" key="3">
    <source>
        <dbReference type="ARBA" id="ARBA00023125"/>
    </source>
</evidence>
<dbReference type="GO" id="GO:0000976">
    <property type="term" value="F:transcription cis-regulatory region binding"/>
    <property type="evidence" value="ECO:0007669"/>
    <property type="project" value="TreeGrafter"/>
</dbReference>
<dbReference type="Proteomes" id="UP000292445">
    <property type="component" value="Unassembled WGS sequence"/>
</dbReference>
<gene>
    <name evidence="6" type="ORF">EV675_4834</name>
</gene>
<dbReference type="PANTHER" id="PTHR30126:SF98">
    <property type="entry name" value="HTH-TYPE TRANSCRIPTIONAL ACTIVATOR BAUR"/>
    <property type="match status" value="1"/>
</dbReference>
<organism evidence="6 7">
    <name type="scientific">Pigmentiphaga kullae</name>
    <dbReference type="NCBI Taxonomy" id="151784"/>
    <lineage>
        <taxon>Bacteria</taxon>
        <taxon>Pseudomonadati</taxon>
        <taxon>Pseudomonadota</taxon>
        <taxon>Betaproteobacteria</taxon>
        <taxon>Burkholderiales</taxon>
        <taxon>Alcaligenaceae</taxon>
        <taxon>Pigmentiphaga</taxon>
    </lineage>
</organism>
<accession>A0A4Q7N7Z1</accession>
<protein>
    <submittedName>
        <fullName evidence="6">DNA-binding transcriptional LysR family regulator</fullName>
    </submittedName>
</protein>
<dbReference type="RefSeq" id="WP_165404751.1">
    <property type="nucleotide sequence ID" value="NZ_SGXC01000003.1"/>
</dbReference>
<keyword evidence="2" id="KW-0805">Transcription regulation</keyword>
<evidence type="ECO:0000256" key="1">
    <source>
        <dbReference type="ARBA" id="ARBA00009437"/>
    </source>
</evidence>
<proteinExistence type="inferred from homology"/>
<dbReference type="Gene3D" id="3.40.190.10">
    <property type="entry name" value="Periplasmic binding protein-like II"/>
    <property type="match status" value="2"/>
</dbReference>
<feature type="domain" description="HTH lysR-type" evidence="5">
    <location>
        <begin position="126"/>
        <end position="165"/>
    </location>
</feature>
<dbReference type="GO" id="GO:0003700">
    <property type="term" value="F:DNA-binding transcription factor activity"/>
    <property type="evidence" value="ECO:0007669"/>
    <property type="project" value="InterPro"/>
</dbReference>
<dbReference type="PROSITE" id="PS50931">
    <property type="entry name" value="HTH_LYSR"/>
    <property type="match status" value="2"/>
</dbReference>
<keyword evidence="7" id="KW-1185">Reference proteome</keyword>